<dbReference type="InterPro" id="IPR023606">
    <property type="entry name" value="CoA-Trfase_III_dom_1_sf"/>
</dbReference>
<evidence type="ECO:0008006" key="3">
    <source>
        <dbReference type="Google" id="ProtNLM"/>
    </source>
</evidence>
<dbReference type="PANTHER" id="PTHR48207:SF3">
    <property type="entry name" value="SUCCINATE--HYDROXYMETHYLGLUTARATE COA-TRANSFERASE"/>
    <property type="match status" value="1"/>
</dbReference>
<proteinExistence type="predicted"/>
<sequence length="188" mass="20603">VYDYGLNGNISHRAGNRDPGMAPNGVFPTAEDETWIAITAGNDSHWQALCQVLDIKELADDSAFATLSGRQANESIIEQQMAKATKAYKAEDLQAKLISAGVPAHKVLNSQAANADPQFKHRNHFIEVPHTATGSMVVENTRFQLSRTPGRVERAGPELGEHNFQILKEILGYDDDRIADVYASLAME</sequence>
<evidence type="ECO:0000256" key="1">
    <source>
        <dbReference type="ARBA" id="ARBA00022679"/>
    </source>
</evidence>
<evidence type="ECO:0000313" key="2">
    <source>
        <dbReference type="EMBL" id="SVE10613.1"/>
    </source>
</evidence>
<accession>A0A383ASQ4</accession>
<dbReference type="InterPro" id="IPR044855">
    <property type="entry name" value="CoA-Trfase_III_dom3_sf"/>
</dbReference>
<gene>
    <name evidence="2" type="ORF">METZ01_LOCUS463467</name>
</gene>
<dbReference type="AlphaFoldDB" id="A0A383ASQ4"/>
<dbReference type="SUPFAM" id="SSF89796">
    <property type="entry name" value="CoA-transferase family III (CaiB/BaiF)"/>
    <property type="match status" value="1"/>
</dbReference>
<dbReference type="InterPro" id="IPR003673">
    <property type="entry name" value="CoA-Trfase_fam_III"/>
</dbReference>
<dbReference type="Gene3D" id="3.30.1540.10">
    <property type="entry name" value="formyl-coa transferase, domain 3"/>
    <property type="match status" value="1"/>
</dbReference>
<keyword evidence="1" id="KW-0808">Transferase</keyword>
<protein>
    <recommendedName>
        <fullName evidence="3">CoA transferase</fullName>
    </recommendedName>
</protein>
<reference evidence="2" key="1">
    <citation type="submission" date="2018-05" db="EMBL/GenBank/DDBJ databases">
        <authorList>
            <person name="Lanie J.A."/>
            <person name="Ng W.-L."/>
            <person name="Kazmierczak K.M."/>
            <person name="Andrzejewski T.M."/>
            <person name="Davidsen T.M."/>
            <person name="Wayne K.J."/>
            <person name="Tettelin H."/>
            <person name="Glass J.I."/>
            <person name="Rusch D."/>
            <person name="Podicherti R."/>
            <person name="Tsui H.-C.T."/>
            <person name="Winkler M.E."/>
        </authorList>
    </citation>
    <scope>NUCLEOTIDE SEQUENCE</scope>
</reference>
<dbReference type="Pfam" id="PF02515">
    <property type="entry name" value="CoA_transf_3"/>
    <property type="match status" value="1"/>
</dbReference>
<dbReference type="PANTHER" id="PTHR48207">
    <property type="entry name" value="SUCCINATE--HYDROXYMETHYLGLUTARATE COA-TRANSFERASE"/>
    <property type="match status" value="1"/>
</dbReference>
<name>A0A383ASQ4_9ZZZZ</name>
<dbReference type="Gene3D" id="3.40.50.10540">
    <property type="entry name" value="Crotonobetainyl-coa:carnitine coa-transferase, domain 1"/>
    <property type="match status" value="1"/>
</dbReference>
<dbReference type="GO" id="GO:0008410">
    <property type="term" value="F:CoA-transferase activity"/>
    <property type="evidence" value="ECO:0007669"/>
    <property type="project" value="TreeGrafter"/>
</dbReference>
<dbReference type="InterPro" id="IPR050483">
    <property type="entry name" value="CoA-transferase_III_domain"/>
</dbReference>
<feature type="non-terminal residue" evidence="2">
    <location>
        <position position="1"/>
    </location>
</feature>
<dbReference type="EMBL" id="UINC01194502">
    <property type="protein sequence ID" value="SVE10613.1"/>
    <property type="molecule type" value="Genomic_DNA"/>
</dbReference>
<organism evidence="2">
    <name type="scientific">marine metagenome</name>
    <dbReference type="NCBI Taxonomy" id="408172"/>
    <lineage>
        <taxon>unclassified sequences</taxon>
        <taxon>metagenomes</taxon>
        <taxon>ecological metagenomes</taxon>
    </lineage>
</organism>